<dbReference type="EMBL" id="CAJEWN010001321">
    <property type="protein sequence ID" value="CAD2196486.1"/>
    <property type="molecule type" value="Genomic_DNA"/>
</dbReference>
<protein>
    <submittedName>
        <fullName evidence="2">Uncharacterized protein</fullName>
    </submittedName>
</protein>
<feature type="transmembrane region" description="Helical" evidence="1">
    <location>
        <begin position="87"/>
        <end position="109"/>
    </location>
</feature>
<feature type="transmembrane region" description="Helical" evidence="1">
    <location>
        <begin position="12"/>
        <end position="32"/>
    </location>
</feature>
<feature type="transmembrane region" description="Helical" evidence="1">
    <location>
        <begin position="140"/>
        <end position="163"/>
    </location>
</feature>
<accession>A0A6V7XAY0</accession>
<feature type="transmembrane region" description="Helical" evidence="1">
    <location>
        <begin position="52"/>
        <end position="75"/>
    </location>
</feature>
<comment type="caution">
    <text evidence="2">The sequence shown here is derived from an EMBL/GenBank/DDBJ whole genome shotgun (WGS) entry which is preliminary data.</text>
</comment>
<name>A0A6V7XAY0_MELEN</name>
<evidence type="ECO:0000256" key="1">
    <source>
        <dbReference type="SAM" id="Phobius"/>
    </source>
</evidence>
<keyword evidence="1" id="KW-0472">Membrane</keyword>
<organism evidence="2 3">
    <name type="scientific">Meloidogyne enterolobii</name>
    <name type="common">Root-knot nematode worm</name>
    <name type="synonym">Meloidogyne mayaguensis</name>
    <dbReference type="NCBI Taxonomy" id="390850"/>
    <lineage>
        <taxon>Eukaryota</taxon>
        <taxon>Metazoa</taxon>
        <taxon>Ecdysozoa</taxon>
        <taxon>Nematoda</taxon>
        <taxon>Chromadorea</taxon>
        <taxon>Rhabditida</taxon>
        <taxon>Tylenchina</taxon>
        <taxon>Tylenchomorpha</taxon>
        <taxon>Tylenchoidea</taxon>
        <taxon>Meloidogynidae</taxon>
        <taxon>Meloidogyninae</taxon>
        <taxon>Meloidogyne</taxon>
    </lineage>
</organism>
<evidence type="ECO:0000313" key="3">
    <source>
        <dbReference type="Proteomes" id="UP000580250"/>
    </source>
</evidence>
<keyword evidence="1" id="KW-1133">Transmembrane helix</keyword>
<sequence>MGFAYLKTLHGILSVLQVFLGLIALLAGYLLWDDTNDELYWLFYMGQKPLATVVLVILSLSWLYGLGILFQQLFVNDLLEKIGKPKLLFMHLLNGLLISGIAIIESLYLNQEIGGHKGGGDTPHPSPEPGALSLNYLPRLIVVTVCCWVIVASYIGQFIYVLLQ</sequence>
<reference evidence="2 3" key="1">
    <citation type="submission" date="2020-08" db="EMBL/GenBank/DDBJ databases">
        <authorList>
            <person name="Koutsovoulos G."/>
            <person name="Danchin GJ E."/>
        </authorList>
    </citation>
    <scope>NUCLEOTIDE SEQUENCE [LARGE SCALE GENOMIC DNA]</scope>
</reference>
<dbReference type="AlphaFoldDB" id="A0A6V7XAY0"/>
<dbReference type="OrthoDB" id="5867519at2759"/>
<dbReference type="Proteomes" id="UP000580250">
    <property type="component" value="Unassembled WGS sequence"/>
</dbReference>
<evidence type="ECO:0000313" key="2">
    <source>
        <dbReference type="EMBL" id="CAD2196486.1"/>
    </source>
</evidence>
<proteinExistence type="predicted"/>
<keyword evidence="1" id="KW-0812">Transmembrane</keyword>
<gene>
    <name evidence="2" type="ORF">MENT_LOCUS49655</name>
</gene>